<proteinExistence type="predicted"/>
<feature type="region of interest" description="Disordered" evidence="3">
    <location>
        <begin position="659"/>
        <end position="681"/>
    </location>
</feature>
<dbReference type="SUPFAM" id="SSF51445">
    <property type="entry name" value="(Trans)glycosidases"/>
    <property type="match status" value="1"/>
</dbReference>
<dbReference type="Gene3D" id="3.20.20.80">
    <property type="entry name" value="Glycosidases"/>
    <property type="match status" value="1"/>
</dbReference>
<evidence type="ECO:0000259" key="5">
    <source>
        <dbReference type="Pfam" id="PF01471"/>
    </source>
</evidence>
<gene>
    <name evidence="6" type="ORF">JY651_33160</name>
</gene>
<dbReference type="EMBL" id="CP071090">
    <property type="protein sequence ID" value="QSQ20098.1"/>
    <property type="molecule type" value="Genomic_DNA"/>
</dbReference>
<dbReference type="Proteomes" id="UP000662747">
    <property type="component" value="Chromosome"/>
</dbReference>
<evidence type="ECO:0000256" key="3">
    <source>
        <dbReference type="SAM" id="MobiDB-lite"/>
    </source>
</evidence>
<keyword evidence="2" id="KW-0326">Glycosidase</keyword>
<feature type="domain" description="Glycoside hydrolase family 5" evidence="4">
    <location>
        <begin position="73"/>
        <end position="347"/>
    </location>
</feature>
<dbReference type="RefSeq" id="WP_206721679.1">
    <property type="nucleotide sequence ID" value="NZ_CP071090.1"/>
</dbReference>
<dbReference type="InterPro" id="IPR001547">
    <property type="entry name" value="Glyco_hydro_5"/>
</dbReference>
<feature type="compositionally biased region" description="Basic and acidic residues" evidence="3">
    <location>
        <begin position="659"/>
        <end position="676"/>
    </location>
</feature>
<reference evidence="6 7" key="1">
    <citation type="submission" date="2021-02" db="EMBL/GenBank/DDBJ databases">
        <title>De Novo genome assembly of isolated myxobacteria.</title>
        <authorList>
            <person name="Stevens D.C."/>
        </authorList>
    </citation>
    <scope>NUCLEOTIDE SEQUENCE [LARGE SCALE GENOMIC DNA]</scope>
    <source>
        <strain evidence="7">SCPEA02</strain>
    </source>
</reference>
<dbReference type="InterPro" id="IPR036365">
    <property type="entry name" value="PGBD-like_sf"/>
</dbReference>
<dbReference type="InterPro" id="IPR017853">
    <property type="entry name" value="GH"/>
</dbReference>
<dbReference type="InterPro" id="IPR002477">
    <property type="entry name" value="Peptidoglycan-bd-like"/>
</dbReference>
<evidence type="ECO:0000313" key="6">
    <source>
        <dbReference type="EMBL" id="QSQ20098.1"/>
    </source>
</evidence>
<feature type="region of interest" description="Disordered" evidence="3">
    <location>
        <begin position="396"/>
        <end position="417"/>
    </location>
</feature>
<feature type="domain" description="Peptidoglycan binding-like" evidence="5">
    <location>
        <begin position="3"/>
        <end position="53"/>
    </location>
</feature>
<dbReference type="InterPro" id="IPR036366">
    <property type="entry name" value="PGBDSf"/>
</dbReference>
<keyword evidence="7" id="KW-1185">Reference proteome</keyword>
<evidence type="ECO:0000313" key="7">
    <source>
        <dbReference type="Proteomes" id="UP000662747"/>
    </source>
</evidence>
<evidence type="ECO:0000256" key="1">
    <source>
        <dbReference type="ARBA" id="ARBA00022801"/>
    </source>
</evidence>
<name>A0ABX7NNU7_9BACT</name>
<keyword evidence="1" id="KW-0378">Hydrolase</keyword>
<dbReference type="Pfam" id="PF00150">
    <property type="entry name" value="Cellulase"/>
    <property type="match status" value="1"/>
</dbReference>
<evidence type="ECO:0000259" key="4">
    <source>
        <dbReference type="Pfam" id="PF00150"/>
    </source>
</evidence>
<protein>
    <submittedName>
        <fullName evidence="6">Cellulase family glycosylhydrolase</fullName>
    </submittedName>
</protein>
<evidence type="ECO:0000256" key="2">
    <source>
        <dbReference type="ARBA" id="ARBA00023295"/>
    </source>
</evidence>
<sequence length="908" mass="99212">MVLLQTRLNALPSARPLLDVDGDFGPKTLQRVKEFQASGFVNGVVDAGTWSKLLDAPPAPRETFFVDGRHLHDPNGNRVVLRGINLPLLDDWSFPPGNRLADLEKTGSNAVRIQWYIDYGNPNRPGYASADLDAFLTQCKTNRMIPILGLWDVTCDADPTLVNTKLIPWWISDEIVSILNKHRRYLIINLANELGFYRWSGAPAVALDAFKSAHEMAITSIREKLHMPVMLDAPDCGTSIDAWLSIGQELIDHDPDHNLLLSVHAYWADYDGMPHINSTVNANLPIVFGEVANKQGETINNVTHDCFYDLDGLNQNHPPNFGFTYQSLLQTLKTQEIGWLAWSWGPDSCQSRNIGQYAQDSNQFEGLSEPFGNDIVNNPDYGLKASAERSSVFARDGDITPSANSMTTAEGGIRHDPEGFAPARKVNLLTWKDARNADRTLHLGAYLYQYDFSFDDGQRVITRSANDDAHGHPGFGYVVSHSPTGNSPLGKVCPPSNVETTVFLGGHHAIHRVELVYDRDQEGGGFGIQIPVVIEWFVATGRDHPVWAVTWKMGEAANPQNRDFDDYLMDVRGPYGSLNFDGAASRNQGDAIGGVAWGDFGLKFTTTDAQLTLNSPWTYNTPNTVCFTQAWTANENAEMGIVQTRVADKEMGYPGRVVGRERGHTSAEDHPDKGDCTDFGPDNRNYSVPCVNGWPYQLMNSDWDPDSGKPAAEATGTKLLAWGSPIGWLGASGFELFDGSASADGRGDRSYATFIVLGPRFRFDQGGEPAGDVAITIKMVEALNAATISDVQPGSLVTQVARGPGASQLKNITHGYNDTYAAYYLSASDNQVAFSFTPAIGTAVKNPIFVIQNYTTQRLPSITVDGNPVSVNTGADAGAFVSLNPATSELWVTLNATIQAPMGVQIMI</sequence>
<accession>A0ABX7NNU7</accession>
<organism evidence="6 7">
    <name type="scientific">Pyxidicoccus parkwayensis</name>
    <dbReference type="NCBI Taxonomy" id="2813578"/>
    <lineage>
        <taxon>Bacteria</taxon>
        <taxon>Pseudomonadati</taxon>
        <taxon>Myxococcota</taxon>
        <taxon>Myxococcia</taxon>
        <taxon>Myxococcales</taxon>
        <taxon>Cystobacterineae</taxon>
        <taxon>Myxococcaceae</taxon>
        <taxon>Pyxidicoccus</taxon>
    </lineage>
</organism>
<dbReference type="SUPFAM" id="SSF47090">
    <property type="entry name" value="PGBD-like"/>
    <property type="match status" value="1"/>
</dbReference>
<dbReference type="Gene3D" id="1.10.101.10">
    <property type="entry name" value="PGBD-like superfamily/PGBD"/>
    <property type="match status" value="1"/>
</dbReference>
<dbReference type="Pfam" id="PF01471">
    <property type="entry name" value="PG_binding_1"/>
    <property type="match status" value="1"/>
</dbReference>